<geneLocation type="plasmid" evidence="3">
    <name>pmm259</name>
</geneLocation>
<evidence type="ECO:0000313" key="3">
    <source>
        <dbReference type="Proteomes" id="UP000191135"/>
    </source>
</evidence>
<keyword evidence="1" id="KW-0472">Membrane</keyword>
<protein>
    <submittedName>
        <fullName evidence="2">Uncharacterized protein</fullName>
    </submittedName>
</protein>
<dbReference type="KEGG" id="mmed:Mame_04984"/>
<keyword evidence="1" id="KW-0812">Transmembrane</keyword>
<keyword evidence="1" id="KW-1133">Transmembrane helix</keyword>
<dbReference type="RefSeq" id="WP_018065854.1">
    <property type="nucleotide sequence ID" value="NZ_AQWH01000016.1"/>
</dbReference>
<dbReference type="AlphaFoldDB" id="A0A1U9Z9E2"/>
<evidence type="ECO:0000256" key="1">
    <source>
        <dbReference type="SAM" id="Phobius"/>
    </source>
</evidence>
<keyword evidence="2" id="KW-0614">Plasmid</keyword>
<feature type="transmembrane region" description="Helical" evidence="1">
    <location>
        <begin position="29"/>
        <end position="60"/>
    </location>
</feature>
<feature type="transmembrane region" description="Helical" evidence="1">
    <location>
        <begin position="72"/>
        <end position="95"/>
    </location>
</feature>
<dbReference type="EMBL" id="CP020332">
    <property type="protein sequence ID" value="AQZ54276.1"/>
    <property type="molecule type" value="Genomic_DNA"/>
</dbReference>
<proteinExistence type="predicted"/>
<gene>
    <name evidence="2" type="ORF">Mame_04984</name>
</gene>
<sequence>MQIPKYLRPVRDHKNYEAGVGERAVRKLVYWPIILLLCLPAAAAMAAVALSFGLLFLKFLNIIETAIANHDWLMLFLIALAAAAILSLWKLAYVIHRYFIL</sequence>
<accession>A0A1U9Z9E2</accession>
<keyword evidence="3" id="KW-1185">Reference proteome</keyword>
<reference evidence="2 3" key="1">
    <citation type="submission" date="2017-03" db="EMBL/GenBank/DDBJ databases">
        <title>Foreign affairs: Plasmid Transfer between Roseobacters and Rhizobia.</title>
        <authorList>
            <person name="Bartling P."/>
            <person name="Bunk B."/>
            <person name="Overmann J."/>
            <person name="Brinkmann H."/>
            <person name="Petersen J."/>
        </authorList>
    </citation>
    <scope>NUCLEOTIDE SEQUENCE [LARGE SCALE GENOMIC DNA]</scope>
    <source>
        <strain evidence="2 3">MACL11</strain>
        <plasmid evidence="3">Plasmid pmm259</plasmid>
    </source>
</reference>
<dbReference type="Proteomes" id="UP000191135">
    <property type="component" value="Plasmid pMM259"/>
</dbReference>
<name>A0A1U9Z9E2_9HYPH</name>
<evidence type="ECO:0000313" key="2">
    <source>
        <dbReference type="EMBL" id="AQZ54276.1"/>
    </source>
</evidence>
<organism evidence="2 3">
    <name type="scientific">Martelella mediterranea DSM 17316</name>
    <dbReference type="NCBI Taxonomy" id="1122214"/>
    <lineage>
        <taxon>Bacteria</taxon>
        <taxon>Pseudomonadati</taxon>
        <taxon>Pseudomonadota</taxon>
        <taxon>Alphaproteobacteria</taxon>
        <taxon>Hyphomicrobiales</taxon>
        <taxon>Aurantimonadaceae</taxon>
        <taxon>Martelella</taxon>
    </lineage>
</organism>
<dbReference type="OrthoDB" id="7916593at2"/>